<organism evidence="10 11">
    <name type="scientific">Synechococcus sp. (strain ATCC 27144 / PCC 6301 / SAUG 1402/1)</name>
    <name type="common">Anacystis nidulans</name>
    <dbReference type="NCBI Taxonomy" id="269084"/>
    <lineage>
        <taxon>Bacteria</taxon>
        <taxon>Bacillati</taxon>
        <taxon>Cyanobacteriota</taxon>
        <taxon>Cyanophyceae</taxon>
        <taxon>Synechococcales</taxon>
        <taxon>Synechococcaceae</taxon>
        <taxon>Synechococcus</taxon>
    </lineage>
</organism>
<feature type="transmembrane region" description="Helical" evidence="7">
    <location>
        <begin position="582"/>
        <end position="603"/>
    </location>
</feature>
<dbReference type="KEGG" id="syc:syc2002_c"/>
<keyword evidence="3 7" id="KW-1133">Transmembrane helix</keyword>
<comment type="function">
    <text evidence="5">NDH-1 shuttles electrons from NAD(P)H, via FMN and iron-sulfur (Fe-S) centers, to quinones in the respiratory chain. The immediate electron acceptor for the enzyme in this species is believed to be plastoquinone. Couples the redox reaction to proton translocation (for every two electrons transferred, four hydrogen ions are translocated across the cytoplasmic membrane), and thus conserves the redox energy in a proton gradient.</text>
</comment>
<dbReference type="Pfam" id="PF00361">
    <property type="entry name" value="Proton_antipo_M"/>
    <property type="match status" value="1"/>
</dbReference>
<dbReference type="InterPro" id="IPR001516">
    <property type="entry name" value="Proton_antipo_N"/>
</dbReference>
<dbReference type="GO" id="GO:0012505">
    <property type="term" value="C:endomembrane system"/>
    <property type="evidence" value="ECO:0007669"/>
    <property type="project" value="UniProtKB-SubCell"/>
</dbReference>
<evidence type="ECO:0000256" key="7">
    <source>
        <dbReference type="SAM" id="Phobius"/>
    </source>
</evidence>
<evidence type="ECO:0000313" key="11">
    <source>
        <dbReference type="Proteomes" id="UP000001175"/>
    </source>
</evidence>
<keyword evidence="2 6" id="KW-0812">Transmembrane</keyword>
<evidence type="ECO:0000313" key="10">
    <source>
        <dbReference type="EMBL" id="BAD80192.1"/>
    </source>
</evidence>
<feature type="domain" description="NADH:quinone oxidoreductase/Mrp antiporter transmembrane" evidence="8">
    <location>
        <begin position="138"/>
        <end position="420"/>
    </location>
</feature>
<reference evidence="10 11" key="1">
    <citation type="journal article" date="2007" name="Photosyn. Res.">
        <title>Complete nucleotide sequence of the freshwater unicellular cyanobacterium Synechococcus elongatus PCC 6301 chromosome: gene content and organization.</title>
        <authorList>
            <person name="Sugita C."/>
            <person name="Ogata K."/>
            <person name="Shikata M."/>
            <person name="Jikuya H."/>
            <person name="Takano J."/>
            <person name="Furumichi M."/>
            <person name="Kanehisa M."/>
            <person name="Omata T."/>
            <person name="Sugiura M."/>
            <person name="Sugita M."/>
        </authorList>
    </citation>
    <scope>NUCLEOTIDE SEQUENCE [LARGE SCALE GENOMIC DNA]</scope>
    <source>
        <strain evidence="11">ATCC 27144 / PCC 6301 / SAUG 1402/1</strain>
    </source>
</reference>
<dbReference type="eggNOG" id="COG1009">
    <property type="taxonomic scope" value="Bacteria"/>
</dbReference>
<name>A0A0H3K492_SYNP6</name>
<dbReference type="AlphaFoldDB" id="A0A0H3K492"/>
<feature type="transmembrane region" description="Helical" evidence="7">
    <location>
        <begin position="212"/>
        <end position="231"/>
    </location>
</feature>
<dbReference type="PANTHER" id="PTHR42829">
    <property type="entry name" value="NADH-UBIQUINONE OXIDOREDUCTASE CHAIN 5"/>
    <property type="match status" value="1"/>
</dbReference>
<feature type="domain" description="NADH-Ubiquinone oxidoreductase (complex I) chain 5 N-terminal" evidence="9">
    <location>
        <begin position="70"/>
        <end position="120"/>
    </location>
</feature>
<dbReference type="RefSeq" id="WP_011244312.1">
    <property type="nucleotide sequence ID" value="NC_006576.1"/>
</dbReference>
<keyword evidence="4 7" id="KW-0472">Membrane</keyword>
<dbReference type="GO" id="GO:0003954">
    <property type="term" value="F:NADH dehydrogenase activity"/>
    <property type="evidence" value="ECO:0007669"/>
    <property type="project" value="TreeGrafter"/>
</dbReference>
<dbReference type="PANTHER" id="PTHR42829:SF2">
    <property type="entry name" value="NADH-UBIQUINONE OXIDOREDUCTASE CHAIN 5"/>
    <property type="match status" value="1"/>
</dbReference>
<dbReference type="InterPro" id="IPR010217">
    <property type="entry name" value="NU5C2"/>
</dbReference>
<dbReference type="EMBL" id="AP008231">
    <property type="protein sequence ID" value="BAD80192.1"/>
    <property type="molecule type" value="Genomic_DNA"/>
</dbReference>
<evidence type="ECO:0000259" key="9">
    <source>
        <dbReference type="Pfam" id="PF00662"/>
    </source>
</evidence>
<feature type="transmembrane region" description="Helical" evidence="7">
    <location>
        <begin position="82"/>
        <end position="107"/>
    </location>
</feature>
<comment type="subcellular location">
    <subcellularLocation>
        <location evidence="1">Endomembrane system</location>
        <topology evidence="1">Multi-pass membrane protein</topology>
    </subcellularLocation>
    <subcellularLocation>
        <location evidence="6">Membrane</location>
        <topology evidence="6">Multi-pass membrane protein</topology>
    </subcellularLocation>
</comment>
<dbReference type="GO" id="GO:0042773">
    <property type="term" value="P:ATP synthesis coupled electron transport"/>
    <property type="evidence" value="ECO:0007669"/>
    <property type="project" value="InterPro"/>
</dbReference>
<dbReference type="InterPro" id="IPR003945">
    <property type="entry name" value="NU5C-like"/>
</dbReference>
<dbReference type="NCBIfam" id="TIGR01960">
    <property type="entry name" value="ndhF3_CO2"/>
    <property type="match status" value="1"/>
</dbReference>
<dbReference type="Gene3D" id="1.20.5.2700">
    <property type="match status" value="1"/>
</dbReference>
<dbReference type="InterPro" id="IPR001750">
    <property type="entry name" value="ND/Mrp_TM"/>
</dbReference>
<protein>
    <submittedName>
        <fullName evidence="10">NADH dehydrogenase subunit 5</fullName>
    </submittedName>
</protein>
<feature type="transmembrane region" description="Helical" evidence="7">
    <location>
        <begin position="182"/>
        <end position="200"/>
    </location>
</feature>
<dbReference type="Pfam" id="PF00662">
    <property type="entry name" value="Proton_antipo_N"/>
    <property type="match status" value="1"/>
</dbReference>
<evidence type="ECO:0000256" key="4">
    <source>
        <dbReference type="ARBA" id="ARBA00023136"/>
    </source>
</evidence>
<feature type="transmembrane region" description="Helical" evidence="7">
    <location>
        <begin position="335"/>
        <end position="354"/>
    </location>
</feature>
<feature type="transmembrane region" description="Helical" evidence="7">
    <location>
        <begin position="448"/>
        <end position="470"/>
    </location>
</feature>
<sequence length="612" mass="65934">MLSAASQSVWLIPGYSLFGAIASLLWSPGLIRLTGPRPSGYVNVIASGVAFLHSLLALWAMQPAQGSFRWLNTVGFELSFDWSSTTAALVALTVITGLTWFSQIYAIGYLKRDWGWARFFGYLSLFEAGLSGLVLCDSLFFSYVILEMLTLGTYLIVGYWYNQPLVLTGARDAFLTKRIGDLILLVGVLGLLPLAGTWNFDQLAEWASTAEPSLALTAIAIALIAGPLGKCAQFPFHLWLDEAMEGPLPSTILRNAIVVVSGAWVLIRIQPIIAAVPVAETLLISVGVVTAICASLIAIAQVDVKRALSYLVSTWMGLVFIAVGAGQTIAAERLLLVYSLSMALLMMSVGTIVIRNISQDITQLGGLWSRRPLPALAFALGGLSLLAMPPFGGFWAWLGMAEGLWPVSPWLVIVLVFVLAAVGFGLARIFARVWGGPSKAMSVRSAEVLWLMVLPMLVLAGLTLHLPILLAQAGLLPQLNNLAIPLVWASLVGVATGTVVHYGPARNQPVQLPWQGLQNFFAQDFYTPILYRRTIVASVSFVATVLQFLDRTIVDGTATLMGLITLGSGQGLRYNVSGRTQGYALTMLLAIAVGSVFFLMPFLRQSFVLGLL</sequence>
<feature type="transmembrane region" description="Helical" evidence="7">
    <location>
        <begin position="40"/>
        <end position="62"/>
    </location>
</feature>
<dbReference type="Proteomes" id="UP000001175">
    <property type="component" value="Chromosome"/>
</dbReference>
<dbReference type="GO" id="GO:0016020">
    <property type="term" value="C:membrane"/>
    <property type="evidence" value="ECO:0007669"/>
    <property type="project" value="UniProtKB-SubCell"/>
</dbReference>
<dbReference type="PRINTS" id="PR01434">
    <property type="entry name" value="NADHDHGNASE5"/>
</dbReference>
<dbReference type="GO" id="GO:0015990">
    <property type="term" value="P:electron transport coupled proton transport"/>
    <property type="evidence" value="ECO:0007669"/>
    <property type="project" value="TreeGrafter"/>
</dbReference>
<feature type="transmembrane region" description="Helical" evidence="7">
    <location>
        <begin position="282"/>
        <end position="300"/>
    </location>
</feature>
<feature type="transmembrane region" description="Helical" evidence="7">
    <location>
        <begin position="141"/>
        <end position="161"/>
    </location>
</feature>
<feature type="transmembrane region" description="Helical" evidence="7">
    <location>
        <begin position="482"/>
        <end position="502"/>
    </location>
</feature>
<accession>A0A0H3K492</accession>
<feature type="transmembrane region" description="Helical" evidence="7">
    <location>
        <begin position="410"/>
        <end position="427"/>
    </location>
</feature>
<evidence type="ECO:0000256" key="5">
    <source>
        <dbReference type="ARBA" id="ARBA00025624"/>
    </source>
</evidence>
<feature type="transmembrane region" description="Helical" evidence="7">
    <location>
        <begin position="375"/>
        <end position="398"/>
    </location>
</feature>
<feature type="transmembrane region" description="Helical" evidence="7">
    <location>
        <begin position="12"/>
        <end position="33"/>
    </location>
</feature>
<evidence type="ECO:0000256" key="3">
    <source>
        <dbReference type="ARBA" id="ARBA00022989"/>
    </source>
</evidence>
<evidence type="ECO:0000256" key="6">
    <source>
        <dbReference type="RuleBase" id="RU000320"/>
    </source>
</evidence>
<feature type="transmembrane region" description="Helical" evidence="7">
    <location>
        <begin position="252"/>
        <end position="276"/>
    </location>
</feature>
<evidence type="ECO:0000256" key="1">
    <source>
        <dbReference type="ARBA" id="ARBA00004127"/>
    </source>
</evidence>
<dbReference type="NCBIfam" id="NF005633">
    <property type="entry name" value="PRK07390.1"/>
    <property type="match status" value="1"/>
</dbReference>
<evidence type="ECO:0000259" key="8">
    <source>
        <dbReference type="Pfam" id="PF00361"/>
    </source>
</evidence>
<feature type="transmembrane region" description="Helical" evidence="7">
    <location>
        <begin position="119"/>
        <end position="135"/>
    </location>
</feature>
<proteinExistence type="predicted"/>
<evidence type="ECO:0000256" key="2">
    <source>
        <dbReference type="ARBA" id="ARBA00022692"/>
    </source>
</evidence>
<feature type="transmembrane region" description="Helical" evidence="7">
    <location>
        <begin position="307"/>
        <end position="329"/>
    </location>
</feature>
<dbReference type="GO" id="GO:0008137">
    <property type="term" value="F:NADH dehydrogenase (ubiquinone) activity"/>
    <property type="evidence" value="ECO:0007669"/>
    <property type="project" value="InterPro"/>
</dbReference>
<gene>
    <name evidence="10" type="primary">ndhF3</name>
    <name evidence="10" type="ordered locus">syc2002_c</name>
</gene>